<reference evidence="23 24" key="1">
    <citation type="submission" date="2024-05" db="EMBL/GenBank/DDBJ databases">
        <authorList>
            <person name="Wallberg A."/>
        </authorList>
    </citation>
    <scope>NUCLEOTIDE SEQUENCE [LARGE SCALE GENOMIC DNA]</scope>
</reference>
<dbReference type="Pfam" id="PF16212">
    <property type="entry name" value="PhoLip_ATPase_C"/>
    <property type="match status" value="1"/>
</dbReference>
<feature type="transmembrane region" description="Helical" evidence="19">
    <location>
        <begin position="1400"/>
        <end position="1422"/>
    </location>
</feature>
<dbReference type="Gene3D" id="3.40.50.1000">
    <property type="entry name" value="HAD superfamily/HAD-like"/>
    <property type="match status" value="2"/>
</dbReference>
<feature type="transmembrane region" description="Helical" evidence="19">
    <location>
        <begin position="512"/>
        <end position="533"/>
    </location>
</feature>
<comment type="catalytic activity">
    <reaction evidence="14 19">
        <text>ATP + H2O + phospholipidSide 1 = ADP + phosphate + phospholipidSide 2.</text>
        <dbReference type="EC" id="7.6.2.1"/>
    </reaction>
</comment>
<protein>
    <recommendedName>
        <fullName evidence="19">Phospholipid-transporting ATPase</fullName>
        <ecNumber evidence="19">7.6.2.1</ecNumber>
    </recommendedName>
</protein>
<dbReference type="GO" id="GO:0045332">
    <property type="term" value="P:phospholipid translocation"/>
    <property type="evidence" value="ECO:0007669"/>
    <property type="project" value="TreeGrafter"/>
</dbReference>
<feature type="transmembrane region" description="Helical" evidence="19">
    <location>
        <begin position="289"/>
        <end position="307"/>
    </location>
</feature>
<feature type="transmembrane region" description="Helical" evidence="19">
    <location>
        <begin position="1289"/>
        <end position="1310"/>
    </location>
</feature>
<dbReference type="GO" id="GO:0005524">
    <property type="term" value="F:ATP binding"/>
    <property type="evidence" value="ECO:0007669"/>
    <property type="project" value="UniProtKB-UniRule"/>
</dbReference>
<dbReference type="InterPro" id="IPR044492">
    <property type="entry name" value="P_typ_ATPase_HD_dom"/>
</dbReference>
<evidence type="ECO:0000313" key="24">
    <source>
        <dbReference type="Proteomes" id="UP001497623"/>
    </source>
</evidence>
<dbReference type="PANTHER" id="PTHR24092">
    <property type="entry name" value="PROBABLE PHOSPHOLIPID-TRANSPORTING ATPASE"/>
    <property type="match status" value="1"/>
</dbReference>
<keyword evidence="13 19" id="KW-0472">Membrane</keyword>
<evidence type="ECO:0000256" key="2">
    <source>
        <dbReference type="ARBA" id="ARBA00004127"/>
    </source>
</evidence>
<proteinExistence type="inferred from homology"/>
<evidence type="ECO:0000259" key="21">
    <source>
        <dbReference type="Pfam" id="PF16209"/>
    </source>
</evidence>
<feature type="compositionally biased region" description="Gly residues" evidence="20">
    <location>
        <begin position="50"/>
        <end position="75"/>
    </location>
</feature>
<feature type="binding site" evidence="17">
    <location>
        <position position="942"/>
    </location>
    <ligand>
        <name>ATP</name>
        <dbReference type="ChEBI" id="CHEBI:30616"/>
    </ligand>
</feature>
<feature type="active site" description="4-aspartylphosphate intermediate" evidence="16">
    <location>
        <position position="638"/>
    </location>
</feature>
<comment type="cofactor">
    <cofactor evidence="1 18">
        <name>Mg(2+)</name>
        <dbReference type="ChEBI" id="CHEBI:18420"/>
    </cofactor>
</comment>
<dbReference type="InterPro" id="IPR023214">
    <property type="entry name" value="HAD_sf"/>
</dbReference>
<feature type="binding site" evidence="18">
    <location>
        <position position="1232"/>
    </location>
    <ligand>
        <name>Mg(2+)</name>
        <dbReference type="ChEBI" id="CHEBI:18420"/>
    </ligand>
</feature>
<keyword evidence="24" id="KW-1185">Reference proteome</keyword>
<keyword evidence="12 19" id="KW-1133">Transmembrane helix</keyword>
<feature type="compositionally biased region" description="Polar residues" evidence="20">
    <location>
        <begin position="194"/>
        <end position="213"/>
    </location>
</feature>
<feature type="domain" description="P-type ATPase C-terminal" evidence="22">
    <location>
        <begin position="1258"/>
        <end position="1502"/>
    </location>
</feature>
<dbReference type="InterPro" id="IPR036412">
    <property type="entry name" value="HAD-like_sf"/>
</dbReference>
<dbReference type="SFLD" id="SFLDS00003">
    <property type="entry name" value="Haloacid_Dehalogenase"/>
    <property type="match status" value="1"/>
</dbReference>
<feature type="binding site" evidence="17">
    <location>
        <position position="900"/>
    </location>
    <ligand>
        <name>ATP</name>
        <dbReference type="ChEBI" id="CHEBI:30616"/>
    </ligand>
</feature>
<evidence type="ECO:0000256" key="16">
    <source>
        <dbReference type="PIRSR" id="PIRSR606539-1"/>
    </source>
</evidence>
<dbReference type="FunFam" id="3.40.50.1000:FF:000130">
    <property type="entry name" value="Phospholipid-transporting ATPase"/>
    <property type="match status" value="1"/>
</dbReference>
<dbReference type="Pfam" id="PF13246">
    <property type="entry name" value="Cation_ATPase"/>
    <property type="match status" value="1"/>
</dbReference>
<keyword evidence="11 19" id="KW-1278">Translocase</keyword>
<keyword evidence="8" id="KW-0256">Endoplasmic reticulum</keyword>
<evidence type="ECO:0000256" key="5">
    <source>
        <dbReference type="ARBA" id="ARBA00022692"/>
    </source>
</evidence>
<dbReference type="Proteomes" id="UP001497623">
    <property type="component" value="Unassembled WGS sequence"/>
</dbReference>
<evidence type="ECO:0000256" key="7">
    <source>
        <dbReference type="ARBA" id="ARBA00022741"/>
    </source>
</evidence>
<dbReference type="EC" id="7.6.2.1" evidence="19"/>
<evidence type="ECO:0000256" key="15">
    <source>
        <dbReference type="ARBA" id="ARBA00050913"/>
    </source>
</evidence>
<dbReference type="GO" id="GO:0000287">
    <property type="term" value="F:magnesium ion binding"/>
    <property type="evidence" value="ECO:0007669"/>
    <property type="project" value="UniProtKB-UniRule"/>
</dbReference>
<dbReference type="SFLD" id="SFLDG00002">
    <property type="entry name" value="C1.7:_P-type_atpase_like"/>
    <property type="match status" value="1"/>
</dbReference>
<accession>A0AAV2REB1</accession>
<dbReference type="InterPro" id="IPR008250">
    <property type="entry name" value="ATPase_P-typ_transduc_dom_A_sf"/>
</dbReference>
<comment type="subcellular location">
    <subcellularLocation>
        <location evidence="2">Endomembrane system</location>
        <topology evidence="2">Multi-pass membrane protein</topology>
    </subcellularLocation>
    <subcellularLocation>
        <location evidence="3">Endoplasmic reticulum membrane</location>
    </subcellularLocation>
    <subcellularLocation>
        <location evidence="19">Membrane</location>
        <topology evidence="19">Multi-pass membrane protein</topology>
    </subcellularLocation>
</comment>
<dbReference type="NCBIfam" id="TIGR01652">
    <property type="entry name" value="ATPase-Plipid"/>
    <property type="match status" value="2"/>
</dbReference>
<feature type="binding site" evidence="17">
    <location>
        <position position="1086"/>
    </location>
    <ligand>
        <name>ATP</name>
        <dbReference type="ChEBI" id="CHEBI:30616"/>
    </ligand>
</feature>
<evidence type="ECO:0000256" key="9">
    <source>
        <dbReference type="ARBA" id="ARBA00022840"/>
    </source>
</evidence>
<feature type="binding site" evidence="17">
    <location>
        <position position="1206"/>
    </location>
    <ligand>
        <name>ATP</name>
        <dbReference type="ChEBI" id="CHEBI:30616"/>
    </ligand>
</feature>
<evidence type="ECO:0000256" key="4">
    <source>
        <dbReference type="ARBA" id="ARBA00008109"/>
    </source>
</evidence>
<evidence type="ECO:0000313" key="23">
    <source>
        <dbReference type="EMBL" id="CAL4122701.1"/>
    </source>
</evidence>
<dbReference type="InterPro" id="IPR018303">
    <property type="entry name" value="ATPase_P-typ_P_site"/>
</dbReference>
<dbReference type="GO" id="GO:0005886">
    <property type="term" value="C:plasma membrane"/>
    <property type="evidence" value="ECO:0007669"/>
    <property type="project" value="TreeGrafter"/>
</dbReference>
<feature type="binding site" evidence="18">
    <location>
        <position position="640"/>
    </location>
    <ligand>
        <name>Mg(2+)</name>
        <dbReference type="ChEBI" id="CHEBI:18420"/>
    </ligand>
</feature>
<organism evidence="23 24">
    <name type="scientific">Meganyctiphanes norvegica</name>
    <name type="common">Northern krill</name>
    <name type="synonym">Thysanopoda norvegica</name>
    <dbReference type="NCBI Taxonomy" id="48144"/>
    <lineage>
        <taxon>Eukaryota</taxon>
        <taxon>Metazoa</taxon>
        <taxon>Ecdysozoa</taxon>
        <taxon>Arthropoda</taxon>
        <taxon>Crustacea</taxon>
        <taxon>Multicrustacea</taxon>
        <taxon>Malacostraca</taxon>
        <taxon>Eumalacostraca</taxon>
        <taxon>Eucarida</taxon>
        <taxon>Euphausiacea</taxon>
        <taxon>Euphausiidae</taxon>
        <taxon>Meganyctiphanes</taxon>
    </lineage>
</organism>
<dbReference type="NCBIfam" id="TIGR01494">
    <property type="entry name" value="ATPase_P-type"/>
    <property type="match status" value="2"/>
</dbReference>
<feature type="region of interest" description="Disordered" evidence="20">
    <location>
        <begin position="794"/>
        <end position="831"/>
    </location>
</feature>
<feature type="binding site" evidence="17">
    <location>
        <position position="638"/>
    </location>
    <ligand>
        <name>ATP</name>
        <dbReference type="ChEBI" id="CHEBI:30616"/>
    </ligand>
</feature>
<evidence type="ECO:0000256" key="19">
    <source>
        <dbReference type="RuleBase" id="RU362033"/>
    </source>
</evidence>
<dbReference type="PROSITE" id="PS00154">
    <property type="entry name" value="ATPASE_E1_E2"/>
    <property type="match status" value="1"/>
</dbReference>
<evidence type="ECO:0000256" key="10">
    <source>
        <dbReference type="ARBA" id="ARBA00022842"/>
    </source>
</evidence>
<dbReference type="InterPro" id="IPR023298">
    <property type="entry name" value="ATPase_P-typ_TM_dom_sf"/>
</dbReference>
<keyword evidence="10 18" id="KW-0460">Magnesium</keyword>
<feature type="binding site" evidence="17">
    <location>
        <position position="1085"/>
    </location>
    <ligand>
        <name>ATP</name>
        <dbReference type="ChEBI" id="CHEBI:30616"/>
    </ligand>
</feature>
<dbReference type="InterPro" id="IPR006539">
    <property type="entry name" value="P-type_ATPase_IV"/>
</dbReference>
<feature type="compositionally biased region" description="Low complexity" evidence="20">
    <location>
        <begin position="15"/>
        <end position="34"/>
    </location>
</feature>
<sequence>MSGVGGGGGGGGDGVAHNTHSSYSGNTSSNNSTGYGRGGHVSSNNNGAAYTGGGGAGGAGPGAGPGQDVVGGGPPAGLPPIPQPRQRGHARSVSHGGGIMIHRDPPPYDHGGPIGGFNMGGGVGGLGVNSGTNQHLANVARGHQRTFSHGQIVDGGRGGRGHRRNVSKTDFILPDGHEQREKQREQEQKHKSLTRTSSFPKGHSRQASRTESIYTIRNHKRTLLQKLMFWKKVHEESRTRVVVPNHVVPPHVSPNQHPNGGYPSNRICTTKYTLLSFLPKNLFEQFHRFANLYFLFIVLLNFVPAVEAFGKEISMLPLIFVLGITAIKDLFEDRRRYNSDKKVNNAHCRVYSSEQRRYVKCLRKDIRVGDIVHLSVNEIIPADMVMLNSSDEQGTCFIESSNLDGESNLKQRQCIKGIGMDDKFEVLKFDYMMEIGAPTTKMYHFTGSIPLPSGERVPLTKDNLLLRECVMKNTDFVEGIVVYAGCETKAMLNNGGTRYKRSMLERLMNTEVMWCVVILIVMCLISAAGAGIWQSYYGRDAAKGLVPFIPPSDLGIGLRSVEASSIWVGFVTFWTFIIIYQVIIPISLYVTIELIKLAIIYHVHKDPDFEDKRTGMTIECRALNIPEELGQVQYVFTDKTGTLTENNMVFQRCSINGTDYAHTPVITSSADERDTFIVNNQLKEELDSLELPLIYAQPGSRQNPSNCITRDANSQLYTDFFFILAACNTVIVAKNPHHDTMNASGVIIPREERADLSSISEVDNASFNTSTTSLNTSWGPRGLLKGLISISRPLSPIASSPRSTPPHTPEGSPRYSTYPAFDSPPHTAEKSSVSITLNPLNQSHNSSNGLIPMSSPRLQITPSRPTNLNLAPHTYLKDNSTPTPSPMDMKPLYEAESPDELALVDTAYKYGCKLLRRNLHNVMLTLPGHGVCEYEILHVLPFDSTRKRMSIIVRHPETGEKILYCKGADSAILDNLSRNVDDATKFRIFKTQQQLNNYSKQGLRVLCMAKRILTDTEYEDWAILQKEAENSLSAREHKLSESYERIEKNLKLVGATGIEDRLQDGVPETIQALRSAGIVVWVLTGDKQETAINIAYSASLFATDMEIIKLNARTKDQAESTIQYYLGKIEQAEANYSRARMAANGEAAQTGFSNLQHAPNSSSQPPKERGLVVDGRTLVFILDRRANLKHAFLELASKCSAVLCCRATPLQKAFIVRCAKDTLKVMTLAVGDGANDVSMIQTADVGIGISGVEGRQAVMASDYAITRFKHLQKLMLVHGHWSYDKLSRVILYFFYKNSMFVFILLWYQLFAGWSGSIMVDPAYLMVFNFLFTSLPPIIMGIHDRNADAEILMAQPALYAQGRESRLYKPKYFWMNILDAVYQSIIVFFFAAVLYEDSDAGIYEFGLTICHACMVTQSLHIAIETTSWTVIHIFSFALSYIVFFAFGALYTMTCVGCFGGVSLYGELAHAVSTPLHWLTILLTSVLAVLPRFIILALRSSLMPSDIQQAVLSDKAKNPRRQNPFMVSWSRSTSASSVYRGGYNEEDGDGASEPLSSMITTTTILNTTDEAHV</sequence>
<feature type="domain" description="P-type ATPase N-terminal" evidence="21">
    <location>
        <begin position="257"/>
        <end position="313"/>
    </location>
</feature>
<dbReference type="Gene3D" id="2.70.150.10">
    <property type="entry name" value="Calcium-transporting ATPase, cytoplasmic transduction domain A"/>
    <property type="match status" value="1"/>
</dbReference>
<comment type="catalytic activity">
    <reaction evidence="15">
        <text>a beta-D-glucosyl-(1&lt;-&gt;1')-N-acylsphing-4-enine(out) + ATP + H2O = a beta-D-glucosyl-(1&lt;-&gt;1')-N-acylsphing-4-enine(in) + ADP + phosphate + H(+)</text>
        <dbReference type="Rhea" id="RHEA:66036"/>
        <dbReference type="ChEBI" id="CHEBI:15377"/>
        <dbReference type="ChEBI" id="CHEBI:15378"/>
        <dbReference type="ChEBI" id="CHEBI:22801"/>
        <dbReference type="ChEBI" id="CHEBI:30616"/>
        <dbReference type="ChEBI" id="CHEBI:43474"/>
        <dbReference type="ChEBI" id="CHEBI:456216"/>
    </reaction>
    <physiologicalReaction direction="left-to-right" evidence="15">
        <dbReference type="Rhea" id="RHEA:66037"/>
    </physiologicalReaction>
</comment>
<keyword evidence="6 18" id="KW-0479">Metal-binding</keyword>
<name>A0AAV2REB1_MEGNR</name>
<dbReference type="InterPro" id="IPR032630">
    <property type="entry name" value="P_typ_ATPase_c"/>
</dbReference>
<gene>
    <name evidence="23" type="ORF">MNOR_LOCUS23423</name>
</gene>
<dbReference type="Gene3D" id="3.40.1110.10">
    <property type="entry name" value="Calcium-transporting ATPase, cytoplasmic domain N"/>
    <property type="match status" value="2"/>
</dbReference>
<dbReference type="SUPFAM" id="SSF81665">
    <property type="entry name" value="Calcium ATPase, transmembrane domain M"/>
    <property type="match status" value="1"/>
</dbReference>
<feature type="binding site" evidence="17">
    <location>
        <position position="640"/>
    </location>
    <ligand>
        <name>ATP</name>
        <dbReference type="ChEBI" id="CHEBI:30616"/>
    </ligand>
</feature>
<feature type="binding site" evidence="17">
    <location>
        <position position="639"/>
    </location>
    <ligand>
        <name>ATP</name>
        <dbReference type="ChEBI" id="CHEBI:30616"/>
    </ligand>
</feature>
<evidence type="ECO:0000256" key="14">
    <source>
        <dbReference type="ARBA" id="ARBA00034036"/>
    </source>
</evidence>
<dbReference type="PANTHER" id="PTHR24092:SF218">
    <property type="entry name" value="PHOSPHOLIPID-TRANSPORTING ATPASE"/>
    <property type="match status" value="1"/>
</dbReference>
<feature type="binding site" evidence="17">
    <location>
        <position position="1004"/>
    </location>
    <ligand>
        <name>ATP</name>
        <dbReference type="ChEBI" id="CHEBI:30616"/>
    </ligand>
</feature>
<dbReference type="PRINTS" id="PR00119">
    <property type="entry name" value="CATATPASE"/>
</dbReference>
<dbReference type="InterPro" id="IPR001757">
    <property type="entry name" value="P_typ_ATPase"/>
</dbReference>
<feature type="binding site" evidence="17">
    <location>
        <position position="966"/>
    </location>
    <ligand>
        <name>ATP</name>
        <dbReference type="ChEBI" id="CHEBI:30616"/>
    </ligand>
</feature>
<evidence type="ECO:0000256" key="20">
    <source>
        <dbReference type="SAM" id="MobiDB-lite"/>
    </source>
</evidence>
<feature type="binding site" evidence="17">
    <location>
        <position position="1084"/>
    </location>
    <ligand>
        <name>ATP</name>
        <dbReference type="ChEBI" id="CHEBI:30616"/>
    </ligand>
</feature>
<feature type="compositionally biased region" description="Basic and acidic residues" evidence="20">
    <location>
        <begin position="175"/>
        <end position="190"/>
    </location>
</feature>
<dbReference type="SUPFAM" id="SSF56784">
    <property type="entry name" value="HAD-like"/>
    <property type="match status" value="1"/>
</dbReference>
<feature type="transmembrane region" description="Helical" evidence="19">
    <location>
        <begin position="1474"/>
        <end position="1496"/>
    </location>
</feature>
<evidence type="ECO:0000256" key="11">
    <source>
        <dbReference type="ARBA" id="ARBA00022967"/>
    </source>
</evidence>
<dbReference type="GO" id="GO:0005789">
    <property type="term" value="C:endoplasmic reticulum membrane"/>
    <property type="evidence" value="ECO:0007669"/>
    <property type="project" value="UniProtKB-SubCell"/>
</dbReference>
<keyword evidence="5 19" id="KW-0812">Transmembrane</keyword>
<dbReference type="Pfam" id="PF16209">
    <property type="entry name" value="PhoLip_ATPase_N"/>
    <property type="match status" value="1"/>
</dbReference>
<feature type="transmembrane region" description="Helical" evidence="19">
    <location>
        <begin position="566"/>
        <end position="590"/>
    </location>
</feature>
<dbReference type="FunFam" id="3.40.1110.10:FF:000009">
    <property type="entry name" value="Phospholipid-transporting ATPase"/>
    <property type="match status" value="1"/>
</dbReference>
<evidence type="ECO:0000256" key="12">
    <source>
        <dbReference type="ARBA" id="ARBA00022989"/>
    </source>
</evidence>
<dbReference type="SFLD" id="SFLDF00027">
    <property type="entry name" value="p-type_atpase"/>
    <property type="match status" value="1"/>
</dbReference>
<feature type="binding site" evidence="18">
    <location>
        <position position="1236"/>
    </location>
    <ligand>
        <name>Mg(2+)</name>
        <dbReference type="ChEBI" id="CHEBI:18420"/>
    </ligand>
</feature>
<feature type="region of interest" description="Disordered" evidence="20">
    <location>
        <begin position="1"/>
        <end position="99"/>
    </location>
</feature>
<dbReference type="InterPro" id="IPR032631">
    <property type="entry name" value="P-type_ATPase_N"/>
</dbReference>
<dbReference type="Gene3D" id="1.20.1110.10">
    <property type="entry name" value="Calcium-transporting ATPase, transmembrane domain"/>
    <property type="match status" value="1"/>
</dbReference>
<feature type="binding site" evidence="17">
    <location>
        <position position="1236"/>
    </location>
    <ligand>
        <name>ATP</name>
        <dbReference type="ChEBI" id="CHEBI:30616"/>
    </ligand>
</feature>
<feature type="binding site" evidence="17">
    <location>
        <position position="1235"/>
    </location>
    <ligand>
        <name>ATP</name>
        <dbReference type="ChEBI" id="CHEBI:30616"/>
    </ligand>
</feature>
<evidence type="ECO:0000256" key="18">
    <source>
        <dbReference type="PIRSR" id="PIRSR606539-3"/>
    </source>
</evidence>
<keyword evidence="9 17" id="KW-0067">ATP-binding</keyword>
<evidence type="ECO:0000256" key="3">
    <source>
        <dbReference type="ARBA" id="ARBA00004586"/>
    </source>
</evidence>
<keyword evidence="7 17" id="KW-0547">Nucleotide-binding</keyword>
<dbReference type="SUPFAM" id="SSF81660">
    <property type="entry name" value="Metal cation-transporting ATPase, ATP-binding domain N"/>
    <property type="match status" value="1"/>
</dbReference>
<evidence type="ECO:0000256" key="17">
    <source>
        <dbReference type="PIRSR" id="PIRSR606539-2"/>
    </source>
</evidence>
<dbReference type="GO" id="GO:0140326">
    <property type="term" value="F:ATPase-coupled intramembrane lipid transporter activity"/>
    <property type="evidence" value="ECO:0007669"/>
    <property type="project" value="UniProtKB-EC"/>
</dbReference>
<dbReference type="EMBL" id="CAXKWB010020634">
    <property type="protein sequence ID" value="CAL4122701.1"/>
    <property type="molecule type" value="Genomic_DNA"/>
</dbReference>
<evidence type="ECO:0000256" key="8">
    <source>
        <dbReference type="ARBA" id="ARBA00022824"/>
    </source>
</evidence>
<dbReference type="GO" id="GO:0016887">
    <property type="term" value="F:ATP hydrolysis activity"/>
    <property type="evidence" value="ECO:0007669"/>
    <property type="project" value="InterPro"/>
</dbReference>
<evidence type="ECO:0000256" key="1">
    <source>
        <dbReference type="ARBA" id="ARBA00001946"/>
    </source>
</evidence>
<feature type="region of interest" description="Disordered" evidence="20">
    <location>
        <begin position="147"/>
        <end position="213"/>
    </location>
</feature>
<feature type="transmembrane region" description="Helical" evidence="19">
    <location>
        <begin position="1429"/>
        <end position="1462"/>
    </location>
</feature>
<feature type="compositionally biased region" description="Gly residues" evidence="20">
    <location>
        <begin position="1"/>
        <end position="14"/>
    </location>
</feature>
<comment type="caution">
    <text evidence="23">The sequence shown here is derived from an EMBL/GenBank/DDBJ whole genome shotgun (WGS) entry which is preliminary data.</text>
</comment>
<dbReference type="InterPro" id="IPR023299">
    <property type="entry name" value="ATPase_P-typ_cyto_dom_N"/>
</dbReference>
<comment type="similarity">
    <text evidence="4 19">Belongs to the cation transport ATPase (P-type) (TC 3.A.3) family. Type IV subfamily.</text>
</comment>
<evidence type="ECO:0000256" key="13">
    <source>
        <dbReference type="ARBA" id="ARBA00023136"/>
    </source>
</evidence>
<feature type="transmembrane region" description="Helical" evidence="19">
    <location>
        <begin position="1372"/>
        <end position="1394"/>
    </location>
</feature>
<evidence type="ECO:0000259" key="22">
    <source>
        <dbReference type="Pfam" id="PF16212"/>
    </source>
</evidence>
<dbReference type="FunFam" id="2.70.150.10:FF:000054">
    <property type="entry name" value="Phospholipid-transporting ATPase"/>
    <property type="match status" value="1"/>
</dbReference>
<feature type="transmembrane region" description="Helical" evidence="19">
    <location>
        <begin position="1322"/>
        <end position="1342"/>
    </location>
</feature>
<feature type="binding site" evidence="17">
    <location>
        <position position="1212"/>
    </location>
    <ligand>
        <name>ATP</name>
        <dbReference type="ChEBI" id="CHEBI:30616"/>
    </ligand>
</feature>
<feature type="binding site" evidence="18">
    <location>
        <position position="638"/>
    </location>
    <ligand>
        <name>Mg(2+)</name>
        <dbReference type="ChEBI" id="CHEBI:18420"/>
    </ligand>
</feature>
<evidence type="ECO:0000256" key="6">
    <source>
        <dbReference type="ARBA" id="ARBA00022723"/>
    </source>
</evidence>
<dbReference type="SUPFAM" id="SSF81653">
    <property type="entry name" value="Calcium ATPase, transduction domain A"/>
    <property type="match status" value="1"/>
</dbReference>